<dbReference type="EMBL" id="CP138581">
    <property type="protein sequence ID" value="WPG98357.1"/>
    <property type="molecule type" value="Genomic_DNA"/>
</dbReference>
<feature type="compositionally biased region" description="Polar residues" evidence="1">
    <location>
        <begin position="352"/>
        <end position="363"/>
    </location>
</feature>
<name>A0AAQ3M1I6_9PEZI</name>
<feature type="region of interest" description="Disordered" evidence="1">
    <location>
        <begin position="494"/>
        <end position="548"/>
    </location>
</feature>
<evidence type="ECO:0000313" key="3">
    <source>
        <dbReference type="Proteomes" id="UP001303373"/>
    </source>
</evidence>
<feature type="compositionally biased region" description="Low complexity" evidence="1">
    <location>
        <begin position="516"/>
        <end position="529"/>
    </location>
</feature>
<reference evidence="2 3" key="1">
    <citation type="submission" date="2023-11" db="EMBL/GenBank/DDBJ databases">
        <title>An acidophilic fungus is an integral part of prey digestion in a carnivorous sundew plant.</title>
        <authorList>
            <person name="Tsai I.J."/>
        </authorList>
    </citation>
    <scope>NUCLEOTIDE SEQUENCE [LARGE SCALE GENOMIC DNA]</scope>
    <source>
        <strain evidence="2">169a</strain>
    </source>
</reference>
<dbReference type="Proteomes" id="UP001303373">
    <property type="component" value="Chromosome 2"/>
</dbReference>
<sequence>MSFGFSPSDVVTLIALCNKAYSGWQNGFAEYTDITDTLDSLLVLLERLDKHFAAAHSNDDNQALNARRIRRAAEREDLNRVLGDCDAVVSELYGLVKRYRSLKTNRRAAWKRFRLGTKDLNGLRTKLTRRITSISAFLLTVELDSIDRVEQNVNDLPDVILRSLPLALGNLIDSRISDARSARGSVMTAYTDDDTQIWKQFCRELRRNGVRSRHIQQHGNELHDFFLSVTSSGGGSMDTIDESPEAPAQASDHSDEASAAADDAQSPESSGENGVDNESEAVPTGIAQSGSEADASSVAEDLEEESSSSDESAEEENNEPSEETTPVSVAEDLPAEESSSDDSDAPEERNNEPSINITTTNVAENLPAEESSSDDSDSPEEHNNEPLVQTSTASVGDDGSKVNIDEAKLGVVDKSANAERSRKDSLLSKHTPLEQQHARPQDAKSQTVEYMVRGATWPDKQPTSGNSQPSVRVTRGHKNGEIFVEKVYTGFASTTTKQTKLSNSRARKANTRYRANSNSSRSGDTSESDSYGEKSDKEHSEEEDPWKIAWHKTPDNLTAAALKSLDEKFPGGSCSRKPQSEASIEAHATAWLPRKQKYPTFLMPEWFTPLSKYDKLYKFQEEHKKSYYGASDLPLINSVLFLTQNNIDIWNIIGLWYLSRYWESLPTSDPGFSGAGYNVPPHGSKVHQTGPRGFYWTYRVPLPLAFKGHTALYQRCPEHILEIWEVEKERMKRKFTQLSKGHPVVPHRAVHCEPTLHVPGGQECCFWYFRNEPLKLLTYSPLSHEESGNEAVRIFLPSGWRMILRKDNGRVEFHDNLDEAFKDRLYNIRSVPPIVEKWAPHTLPPGWAKRITETDRIYWEHIASGLRVAEHPSTHPLIELDPVNGDRIWVTWPINKWRRIEWSNGRYLVPLTNISENYMQSFVTDERRIVPSQLTKNVFWRSSIPLSSGEFDRCRMLDCLCRGILSVCQVDRTKCEEANPGFMDKLREWSVDMASEYDRLVKTNAIKI</sequence>
<feature type="compositionally biased region" description="Acidic residues" evidence="1">
    <location>
        <begin position="300"/>
        <end position="322"/>
    </location>
</feature>
<organism evidence="2 3">
    <name type="scientific">Acrodontium crateriforme</name>
    <dbReference type="NCBI Taxonomy" id="150365"/>
    <lineage>
        <taxon>Eukaryota</taxon>
        <taxon>Fungi</taxon>
        <taxon>Dikarya</taxon>
        <taxon>Ascomycota</taxon>
        <taxon>Pezizomycotina</taxon>
        <taxon>Dothideomycetes</taxon>
        <taxon>Dothideomycetidae</taxon>
        <taxon>Mycosphaerellales</taxon>
        <taxon>Teratosphaeriaceae</taxon>
        <taxon>Acrodontium</taxon>
    </lineage>
</organism>
<proteinExistence type="predicted"/>
<evidence type="ECO:0000256" key="1">
    <source>
        <dbReference type="SAM" id="MobiDB-lite"/>
    </source>
</evidence>
<feature type="compositionally biased region" description="Basic and acidic residues" evidence="1">
    <location>
        <begin position="398"/>
        <end position="408"/>
    </location>
</feature>
<feature type="region of interest" description="Disordered" evidence="1">
    <location>
        <begin position="233"/>
        <end position="477"/>
    </location>
</feature>
<feature type="compositionally biased region" description="Acidic residues" evidence="1">
    <location>
        <begin position="333"/>
        <end position="345"/>
    </location>
</feature>
<evidence type="ECO:0000313" key="2">
    <source>
        <dbReference type="EMBL" id="WPG98357.1"/>
    </source>
</evidence>
<protein>
    <submittedName>
        <fullName evidence="2">Uncharacterized protein</fullName>
    </submittedName>
</protein>
<feature type="compositionally biased region" description="Polar residues" evidence="1">
    <location>
        <begin position="494"/>
        <end position="504"/>
    </location>
</feature>
<feature type="compositionally biased region" description="Low complexity" evidence="1">
    <location>
        <begin position="257"/>
        <end position="270"/>
    </location>
</feature>
<feature type="compositionally biased region" description="Basic and acidic residues" evidence="1">
    <location>
        <begin position="416"/>
        <end position="427"/>
    </location>
</feature>
<feature type="compositionally biased region" description="Polar residues" evidence="1">
    <location>
        <begin position="461"/>
        <end position="471"/>
    </location>
</feature>
<feature type="compositionally biased region" description="Basic and acidic residues" evidence="1">
    <location>
        <begin position="531"/>
        <end position="540"/>
    </location>
</feature>
<feature type="compositionally biased region" description="Low complexity" evidence="1">
    <location>
        <begin position="289"/>
        <end position="299"/>
    </location>
</feature>
<dbReference type="AlphaFoldDB" id="A0AAQ3M1I6"/>
<accession>A0AAQ3M1I6</accession>
<keyword evidence="3" id="KW-1185">Reference proteome</keyword>
<gene>
    <name evidence="2" type="ORF">R9X50_00114600</name>
</gene>